<dbReference type="VEuPathDB" id="FungiDB:BO97DRAFT_378712"/>
<protein>
    <submittedName>
        <fullName evidence="1">Uncharacterized protein</fullName>
    </submittedName>
</protein>
<dbReference type="GeneID" id="37197416"/>
<dbReference type="EMBL" id="KZ824334">
    <property type="protein sequence ID" value="RAL07347.1"/>
    <property type="molecule type" value="Genomic_DNA"/>
</dbReference>
<dbReference type="AlphaFoldDB" id="A0A395HHQ8"/>
<reference evidence="1 2" key="1">
    <citation type="submission" date="2018-02" db="EMBL/GenBank/DDBJ databases">
        <title>The genomes of Aspergillus section Nigri reveals drivers in fungal speciation.</title>
        <authorList>
            <consortium name="DOE Joint Genome Institute"/>
            <person name="Vesth T.C."/>
            <person name="Nybo J."/>
            <person name="Theobald S."/>
            <person name="Brandl J."/>
            <person name="Frisvad J.C."/>
            <person name="Nielsen K.F."/>
            <person name="Lyhne E.K."/>
            <person name="Kogle M.E."/>
            <person name="Kuo A."/>
            <person name="Riley R."/>
            <person name="Clum A."/>
            <person name="Nolan M."/>
            <person name="Lipzen A."/>
            <person name="Salamov A."/>
            <person name="Henrissat B."/>
            <person name="Wiebenga A."/>
            <person name="De vries R.P."/>
            <person name="Grigoriev I.V."/>
            <person name="Mortensen U.H."/>
            <person name="Andersen M.R."/>
            <person name="Baker S.E."/>
        </authorList>
    </citation>
    <scope>NUCLEOTIDE SEQUENCE [LARGE SCALE GENOMIC DNA]</scope>
    <source>
        <strain evidence="1 2">CBS 101889</strain>
    </source>
</reference>
<proteinExistence type="predicted"/>
<evidence type="ECO:0000313" key="2">
    <source>
        <dbReference type="Proteomes" id="UP000248961"/>
    </source>
</evidence>
<dbReference type="Proteomes" id="UP000248961">
    <property type="component" value="Unassembled WGS sequence"/>
</dbReference>
<evidence type="ECO:0000313" key="1">
    <source>
        <dbReference type="EMBL" id="RAL07347.1"/>
    </source>
</evidence>
<name>A0A395HHQ8_ASPHC</name>
<organism evidence="1 2">
    <name type="scientific">Aspergillus homomorphus (strain CBS 101889)</name>
    <dbReference type="NCBI Taxonomy" id="1450537"/>
    <lineage>
        <taxon>Eukaryota</taxon>
        <taxon>Fungi</taxon>
        <taxon>Dikarya</taxon>
        <taxon>Ascomycota</taxon>
        <taxon>Pezizomycotina</taxon>
        <taxon>Eurotiomycetes</taxon>
        <taxon>Eurotiomycetidae</taxon>
        <taxon>Eurotiales</taxon>
        <taxon>Aspergillaceae</taxon>
        <taxon>Aspergillus</taxon>
        <taxon>Aspergillus subgen. Circumdati</taxon>
    </lineage>
</organism>
<dbReference type="STRING" id="1450537.A0A395HHQ8"/>
<sequence>MQRLITYRTMVDLRDPDAFQMYTFNDHAGYGAVEVAQNMLLDFQEASGNWKEQWAICEGLALLRGANSLDPMIGIDDGELFRETSIMLELMLLTALAELEKQGQLGANSDVRNLGMVMGLFAKEAQALRSDGYIDDEPSTTNKTYSGEHFVPYLLAYANKHNIPIHGPSEIDEIIAEAEEEAEEADVQLPTAKDPWKWATAFKAYERKNKGSTTRSGKAVIGGDSLDITTFSSAERKANSFDGKDPLSAKEIKSIKDGMCLCLG</sequence>
<dbReference type="RefSeq" id="XP_025546501.1">
    <property type="nucleotide sequence ID" value="XM_025693127.1"/>
</dbReference>
<accession>A0A395HHQ8</accession>
<gene>
    <name evidence="1" type="ORF">BO97DRAFT_378712</name>
</gene>
<dbReference type="OrthoDB" id="10037289at2759"/>
<keyword evidence="2" id="KW-1185">Reference proteome</keyword>